<evidence type="ECO:0000313" key="9">
    <source>
        <dbReference type="Proteomes" id="UP001489004"/>
    </source>
</evidence>
<dbReference type="PRINTS" id="PR00326">
    <property type="entry name" value="GTP1OBG"/>
</dbReference>
<sequence length="655" mass="71945">MPQKSKKSKSKRQTLKNKYKVIKKVKEHHRKKAKELRKSGKKPKAPKDPGVPSQWPFKAELMKELEWEKQRILAKEKQKKEQKKEAKLLKRSQADAAGDEEMAEPQSMGDVQQQAARKQYEFQANKKARLSEAVGSADRDGSRRAFYKEFQKVVEAADVIIEVLDARDPLSCRCIDVERYIRRSSPDKKIILLLNKIDLVPREVAEQWLKYLREELPAVAFKCSTQKQATNLGQKRMPGKARAVASAAATERAFQGSECLGAETLLQLLKNYARNLNIKTAITVGIVGLPNVGKSSLINSLKRTRVAPVGNTPGVTKSVQEVHLDKNVKLLDSPGIVFSQLDKDSAASQALRNCVKVERLEDPVLPVTEIVKRCPAKQLMMTYKIPAFKGADEFLQLIASARGKLKKGGSVDVAAAARIVLQDWNDGRIAYYTLPPVRENEAEGEAAVVGSWGQEFNADEVFSNERSTVIAGLPSLEDARGSYFQTDAAGALALDLEAMEQASGDERRNDSEASGSEEETDGEDTSLDAMIESTKRKQQKAAPTGKAQTEALYSEEGQFNPHKARADKKRAKKNKELGDPDAFDFDEAFGEEEEAPMDGQTGAGTGEEDDADSDAGADVEGDNDGDGEEGSAGEELSEGEGMEGSDLEDLPSDVE</sequence>
<evidence type="ECO:0000256" key="2">
    <source>
        <dbReference type="ARBA" id="ARBA00022741"/>
    </source>
</evidence>
<evidence type="ECO:0000256" key="5">
    <source>
        <dbReference type="ARBA" id="ARBA00023242"/>
    </source>
</evidence>
<dbReference type="GO" id="GO:0050793">
    <property type="term" value="P:regulation of developmental process"/>
    <property type="evidence" value="ECO:0007669"/>
    <property type="project" value="UniProtKB-ARBA"/>
</dbReference>
<dbReference type="Pfam" id="PF01926">
    <property type="entry name" value="MMR_HSR1"/>
    <property type="match status" value="1"/>
</dbReference>
<feature type="compositionally biased region" description="Basic residues" evidence="6">
    <location>
        <begin position="1"/>
        <end position="44"/>
    </location>
</feature>
<dbReference type="SUPFAM" id="SSF52540">
    <property type="entry name" value="P-loop containing nucleoside triphosphate hydrolases"/>
    <property type="match status" value="1"/>
</dbReference>
<evidence type="ECO:0000256" key="4">
    <source>
        <dbReference type="ARBA" id="ARBA00023134"/>
    </source>
</evidence>
<proteinExistence type="predicted"/>
<feature type="compositionally biased region" description="Basic residues" evidence="6">
    <location>
        <begin position="562"/>
        <end position="573"/>
    </location>
</feature>
<dbReference type="GO" id="GO:0005730">
    <property type="term" value="C:nucleolus"/>
    <property type="evidence" value="ECO:0007669"/>
    <property type="project" value="UniProtKB-SubCell"/>
</dbReference>
<name>A0AAW1Q345_9CHLO</name>
<feature type="region of interest" description="Disordered" evidence="6">
    <location>
        <begin position="1"/>
        <end position="56"/>
    </location>
</feature>
<evidence type="ECO:0000259" key="7">
    <source>
        <dbReference type="PROSITE" id="PS51721"/>
    </source>
</evidence>
<feature type="compositionally biased region" description="Acidic residues" evidence="6">
    <location>
        <begin position="515"/>
        <end position="526"/>
    </location>
</feature>
<evidence type="ECO:0000256" key="1">
    <source>
        <dbReference type="ARBA" id="ARBA00004604"/>
    </source>
</evidence>
<keyword evidence="4" id="KW-0342">GTP-binding</keyword>
<comment type="caution">
    <text evidence="8">The sequence shown here is derived from an EMBL/GenBank/DDBJ whole genome shotgun (WGS) entry which is preliminary data.</text>
</comment>
<dbReference type="InterPro" id="IPR027417">
    <property type="entry name" value="P-loop_NTPase"/>
</dbReference>
<feature type="region of interest" description="Disordered" evidence="6">
    <location>
        <begin position="74"/>
        <end position="110"/>
    </location>
</feature>
<dbReference type="InterPro" id="IPR030378">
    <property type="entry name" value="G_CP_dom"/>
</dbReference>
<dbReference type="Gene3D" id="1.10.1580.10">
    <property type="match status" value="1"/>
</dbReference>
<dbReference type="InterPro" id="IPR023179">
    <property type="entry name" value="GTP-bd_ortho_bundle_sf"/>
</dbReference>
<dbReference type="InterPro" id="IPR014813">
    <property type="entry name" value="Gnl3_N_dom"/>
</dbReference>
<dbReference type="InterPro" id="IPR050755">
    <property type="entry name" value="TRAFAC_YlqF/YawG_RiboMat"/>
</dbReference>
<dbReference type="CDD" id="cd04178">
    <property type="entry name" value="Nucleostemin_like"/>
    <property type="match status" value="1"/>
</dbReference>
<dbReference type="InterPro" id="IPR006073">
    <property type="entry name" value="GTP-bd"/>
</dbReference>
<keyword evidence="5" id="KW-0539">Nucleus</keyword>
<keyword evidence="2" id="KW-0547">Nucleotide-binding</keyword>
<dbReference type="Pfam" id="PF08701">
    <property type="entry name" value="GN3L_Grn1"/>
    <property type="match status" value="1"/>
</dbReference>
<dbReference type="EMBL" id="JALJOR010000007">
    <property type="protein sequence ID" value="KAK9814574.1"/>
    <property type="molecule type" value="Genomic_DNA"/>
</dbReference>
<gene>
    <name evidence="8" type="ORF">WJX72_008095</name>
</gene>
<dbReference type="Proteomes" id="UP001489004">
    <property type="component" value="Unassembled WGS sequence"/>
</dbReference>
<protein>
    <recommendedName>
        <fullName evidence="7">CP-type G domain-containing protein</fullName>
    </recommendedName>
</protein>
<feature type="compositionally biased region" description="Acidic residues" evidence="6">
    <location>
        <begin position="579"/>
        <end position="596"/>
    </location>
</feature>
<dbReference type="GO" id="GO:0051239">
    <property type="term" value="P:regulation of multicellular organismal process"/>
    <property type="evidence" value="ECO:0007669"/>
    <property type="project" value="UniProtKB-ARBA"/>
</dbReference>
<dbReference type="Gene3D" id="3.40.50.300">
    <property type="entry name" value="P-loop containing nucleotide triphosphate hydrolases"/>
    <property type="match status" value="1"/>
</dbReference>
<evidence type="ECO:0000256" key="3">
    <source>
        <dbReference type="ARBA" id="ARBA00023054"/>
    </source>
</evidence>
<dbReference type="FunFam" id="1.10.1580.10:FF:000002">
    <property type="entry name" value="Guanine nucleotide-binding protein-like 3 (nucleolar)-like"/>
    <property type="match status" value="1"/>
</dbReference>
<dbReference type="AlphaFoldDB" id="A0AAW1Q345"/>
<reference evidence="8 9" key="1">
    <citation type="journal article" date="2024" name="Nat. Commun.">
        <title>Phylogenomics reveals the evolutionary origins of lichenization in chlorophyte algae.</title>
        <authorList>
            <person name="Puginier C."/>
            <person name="Libourel C."/>
            <person name="Otte J."/>
            <person name="Skaloud P."/>
            <person name="Haon M."/>
            <person name="Grisel S."/>
            <person name="Petersen M."/>
            <person name="Berrin J.G."/>
            <person name="Delaux P.M."/>
            <person name="Dal Grande F."/>
            <person name="Keller J."/>
        </authorList>
    </citation>
    <scope>NUCLEOTIDE SEQUENCE [LARGE SCALE GENOMIC DNA]</scope>
    <source>
        <strain evidence="8 9">SAG 2043</strain>
    </source>
</reference>
<dbReference type="PANTHER" id="PTHR11089:SF30">
    <property type="entry name" value="GUANINE NUCLEOTIDE-BINDING PROTEIN-LIKE 3 HOMOLOG"/>
    <property type="match status" value="1"/>
</dbReference>
<feature type="region of interest" description="Disordered" evidence="6">
    <location>
        <begin position="501"/>
        <end position="655"/>
    </location>
</feature>
<dbReference type="PANTHER" id="PTHR11089">
    <property type="entry name" value="GTP-BINDING PROTEIN-RELATED"/>
    <property type="match status" value="1"/>
</dbReference>
<dbReference type="GO" id="GO:0005525">
    <property type="term" value="F:GTP binding"/>
    <property type="evidence" value="ECO:0007669"/>
    <property type="project" value="UniProtKB-KW"/>
</dbReference>
<organism evidence="8 9">
    <name type="scientific">[Myrmecia] bisecta</name>
    <dbReference type="NCBI Taxonomy" id="41462"/>
    <lineage>
        <taxon>Eukaryota</taxon>
        <taxon>Viridiplantae</taxon>
        <taxon>Chlorophyta</taxon>
        <taxon>core chlorophytes</taxon>
        <taxon>Trebouxiophyceae</taxon>
        <taxon>Trebouxiales</taxon>
        <taxon>Trebouxiaceae</taxon>
        <taxon>Myrmecia</taxon>
    </lineage>
</organism>
<keyword evidence="3" id="KW-0175">Coiled coil</keyword>
<feature type="compositionally biased region" description="Basic and acidic residues" evidence="6">
    <location>
        <begin position="74"/>
        <end position="88"/>
    </location>
</feature>
<accession>A0AAW1Q345</accession>
<keyword evidence="9" id="KW-1185">Reference proteome</keyword>
<dbReference type="FunFam" id="3.40.50.300:FF:000571">
    <property type="entry name" value="Guanine nucleotide-binding protein-like NSN1"/>
    <property type="match status" value="1"/>
</dbReference>
<evidence type="ECO:0000256" key="6">
    <source>
        <dbReference type="SAM" id="MobiDB-lite"/>
    </source>
</evidence>
<feature type="domain" description="CP-type G" evidence="7">
    <location>
        <begin position="147"/>
        <end position="339"/>
    </location>
</feature>
<comment type="subcellular location">
    <subcellularLocation>
        <location evidence="1">Nucleus</location>
        <location evidence="1">Nucleolus</location>
    </subcellularLocation>
</comment>
<dbReference type="PROSITE" id="PS51721">
    <property type="entry name" value="G_CP"/>
    <property type="match status" value="1"/>
</dbReference>
<feature type="compositionally biased region" description="Acidic residues" evidence="6">
    <location>
        <begin position="606"/>
        <end position="655"/>
    </location>
</feature>
<evidence type="ECO:0000313" key="8">
    <source>
        <dbReference type="EMBL" id="KAK9814574.1"/>
    </source>
</evidence>